<name>A0AAN9AAF9_HALRR</name>
<keyword evidence="3" id="KW-1185">Reference proteome</keyword>
<feature type="compositionally biased region" description="Polar residues" evidence="1">
    <location>
        <begin position="449"/>
        <end position="467"/>
    </location>
</feature>
<evidence type="ECO:0000256" key="1">
    <source>
        <dbReference type="SAM" id="MobiDB-lite"/>
    </source>
</evidence>
<dbReference type="EMBL" id="JAXCGZ010005820">
    <property type="protein sequence ID" value="KAK7080693.1"/>
    <property type="molecule type" value="Genomic_DNA"/>
</dbReference>
<protein>
    <submittedName>
        <fullName evidence="2">Uncharacterized protein</fullName>
    </submittedName>
</protein>
<proteinExistence type="predicted"/>
<gene>
    <name evidence="2" type="ORF">SK128_018775</name>
</gene>
<dbReference type="Proteomes" id="UP001381693">
    <property type="component" value="Unassembled WGS sequence"/>
</dbReference>
<feature type="region of interest" description="Disordered" evidence="1">
    <location>
        <begin position="435"/>
        <end position="467"/>
    </location>
</feature>
<feature type="region of interest" description="Disordered" evidence="1">
    <location>
        <begin position="39"/>
        <end position="72"/>
    </location>
</feature>
<evidence type="ECO:0000313" key="2">
    <source>
        <dbReference type="EMBL" id="KAK7080693.1"/>
    </source>
</evidence>
<accession>A0AAN9AAF9</accession>
<comment type="caution">
    <text evidence="2">The sequence shown here is derived from an EMBL/GenBank/DDBJ whole genome shotgun (WGS) entry which is preliminary data.</text>
</comment>
<reference evidence="2 3" key="1">
    <citation type="submission" date="2023-11" db="EMBL/GenBank/DDBJ databases">
        <title>Halocaridina rubra genome assembly.</title>
        <authorList>
            <person name="Smith C."/>
        </authorList>
    </citation>
    <scope>NUCLEOTIDE SEQUENCE [LARGE SCALE GENOMIC DNA]</scope>
    <source>
        <strain evidence="2">EP-1</strain>
        <tissue evidence="2">Whole</tissue>
    </source>
</reference>
<evidence type="ECO:0000313" key="3">
    <source>
        <dbReference type="Proteomes" id="UP001381693"/>
    </source>
</evidence>
<sequence>MDGEMKENETLREQIRSLEEANKAQGQERKELEKRIKKLEGEKSQLESRISNQEDKNKQLNDNLKELDDQERFSPSTSFIQDKRVLTQQNETHIISTYSRKSSFAHRSKRSIIDVSVNSTDSLYSEAQERSGGYGFEALVNSTDTLYPDAKARDGGGPKYYHAKPPAPPFEAKFSFDFPVNSSTSYRVFKILSMNATLENFKNPFKPILQFGFASGMEPIYHKRPHYYKNYGYGYSPAHIDYKKPHAPGGYTYGNPYVYSDHHTHHHHIHNHRNEYGFHPNDLEYEHLTPEYQHHHDNIYDSYSPVDPFTVFRSSDDETSKSFWDYLPKLEFGYQKEDNTENNPLRGFTNMLTSFSKMFGREEEELAPNTYVLLHPIHDFSYSESQIHNPFLPSTRLQAPPAVTFHASNSIFPGPQMREEFSELPFRPSQSLPPGFDVENFPFNRDSSETGNIQMNFPKPQQQIGNK</sequence>
<dbReference type="AlphaFoldDB" id="A0AAN9AAF9"/>
<organism evidence="2 3">
    <name type="scientific">Halocaridina rubra</name>
    <name type="common">Hawaiian red shrimp</name>
    <dbReference type="NCBI Taxonomy" id="373956"/>
    <lineage>
        <taxon>Eukaryota</taxon>
        <taxon>Metazoa</taxon>
        <taxon>Ecdysozoa</taxon>
        <taxon>Arthropoda</taxon>
        <taxon>Crustacea</taxon>
        <taxon>Multicrustacea</taxon>
        <taxon>Malacostraca</taxon>
        <taxon>Eumalacostraca</taxon>
        <taxon>Eucarida</taxon>
        <taxon>Decapoda</taxon>
        <taxon>Pleocyemata</taxon>
        <taxon>Caridea</taxon>
        <taxon>Atyoidea</taxon>
        <taxon>Atyidae</taxon>
        <taxon>Halocaridina</taxon>
    </lineage>
</organism>